<accession>A0AAD4C4T1</accession>
<dbReference type="Pfam" id="PF20152">
    <property type="entry name" value="DUF6534"/>
    <property type="match status" value="1"/>
</dbReference>
<feature type="domain" description="DUF6534" evidence="2">
    <location>
        <begin position="174"/>
        <end position="262"/>
    </location>
</feature>
<keyword evidence="1" id="KW-0472">Membrane</keyword>
<dbReference type="PANTHER" id="PTHR40465:SF1">
    <property type="entry name" value="DUF6534 DOMAIN-CONTAINING PROTEIN"/>
    <property type="match status" value="1"/>
</dbReference>
<feature type="transmembrane region" description="Helical" evidence="1">
    <location>
        <begin position="162"/>
        <end position="190"/>
    </location>
</feature>
<gene>
    <name evidence="3" type="ORF">L210DRAFT_3523213</name>
</gene>
<evidence type="ECO:0000313" key="3">
    <source>
        <dbReference type="EMBL" id="KAF8448818.1"/>
    </source>
</evidence>
<feature type="transmembrane region" description="Helical" evidence="1">
    <location>
        <begin position="51"/>
        <end position="72"/>
    </location>
</feature>
<evidence type="ECO:0000313" key="4">
    <source>
        <dbReference type="Proteomes" id="UP001194468"/>
    </source>
</evidence>
<keyword evidence="1" id="KW-1133">Transmembrane helix</keyword>
<sequence length="299" mass="33027">MAANPLTSLYGPTYGSLYLAAVISTTFYGITCVQTLFYYTHYQNDPLRIKTFVGAIWLLGTIHEALSVSGAYKFIMAGLENPSSIANGVPELILQTLLTGMVATITQGFFIYRIYVFSGKSIVVPLIWVPLAIFQFVATILYVAKALYSAHGIHVTKLRDDFFVDVVVSGLSVAAVVDVLTAIFMTFLLLRKRSTAGYSSVTHILQRLIVFTINTGIWTAGFALLSVILLLIYPRDLRYAMFAIPLCSVYCNTLLANLNVRVYCRGKMMEHSVDLQASEDCKTDTQSGETELAQMGERS</sequence>
<keyword evidence="1" id="KW-0812">Transmembrane</keyword>
<protein>
    <recommendedName>
        <fullName evidence="2">DUF6534 domain-containing protein</fullName>
    </recommendedName>
</protein>
<feature type="transmembrane region" description="Helical" evidence="1">
    <location>
        <begin position="17"/>
        <end position="39"/>
    </location>
</feature>
<comment type="caution">
    <text evidence="3">The sequence shown here is derived from an EMBL/GenBank/DDBJ whole genome shotgun (WGS) entry which is preliminary data.</text>
</comment>
<dbReference type="EMBL" id="WHUW01000003">
    <property type="protein sequence ID" value="KAF8448818.1"/>
    <property type="molecule type" value="Genomic_DNA"/>
</dbReference>
<name>A0AAD4C4T1_BOLED</name>
<keyword evidence="4" id="KW-1185">Reference proteome</keyword>
<dbReference type="InterPro" id="IPR045339">
    <property type="entry name" value="DUF6534"/>
</dbReference>
<feature type="transmembrane region" description="Helical" evidence="1">
    <location>
        <begin position="211"/>
        <end position="233"/>
    </location>
</feature>
<feature type="transmembrane region" description="Helical" evidence="1">
    <location>
        <begin position="92"/>
        <end position="115"/>
    </location>
</feature>
<organism evidence="3 4">
    <name type="scientific">Boletus edulis BED1</name>
    <dbReference type="NCBI Taxonomy" id="1328754"/>
    <lineage>
        <taxon>Eukaryota</taxon>
        <taxon>Fungi</taxon>
        <taxon>Dikarya</taxon>
        <taxon>Basidiomycota</taxon>
        <taxon>Agaricomycotina</taxon>
        <taxon>Agaricomycetes</taxon>
        <taxon>Agaricomycetidae</taxon>
        <taxon>Boletales</taxon>
        <taxon>Boletineae</taxon>
        <taxon>Boletaceae</taxon>
        <taxon>Boletoideae</taxon>
        <taxon>Boletus</taxon>
    </lineage>
</organism>
<dbReference type="Proteomes" id="UP001194468">
    <property type="component" value="Unassembled WGS sequence"/>
</dbReference>
<evidence type="ECO:0000259" key="2">
    <source>
        <dbReference type="Pfam" id="PF20152"/>
    </source>
</evidence>
<reference evidence="3" key="2">
    <citation type="journal article" date="2020" name="Nat. Commun.">
        <title>Large-scale genome sequencing of mycorrhizal fungi provides insights into the early evolution of symbiotic traits.</title>
        <authorList>
            <person name="Miyauchi S."/>
            <person name="Kiss E."/>
            <person name="Kuo A."/>
            <person name="Drula E."/>
            <person name="Kohler A."/>
            <person name="Sanchez-Garcia M."/>
            <person name="Morin E."/>
            <person name="Andreopoulos B."/>
            <person name="Barry K.W."/>
            <person name="Bonito G."/>
            <person name="Buee M."/>
            <person name="Carver A."/>
            <person name="Chen C."/>
            <person name="Cichocki N."/>
            <person name="Clum A."/>
            <person name="Culley D."/>
            <person name="Crous P.W."/>
            <person name="Fauchery L."/>
            <person name="Girlanda M."/>
            <person name="Hayes R.D."/>
            <person name="Keri Z."/>
            <person name="LaButti K."/>
            <person name="Lipzen A."/>
            <person name="Lombard V."/>
            <person name="Magnuson J."/>
            <person name="Maillard F."/>
            <person name="Murat C."/>
            <person name="Nolan M."/>
            <person name="Ohm R.A."/>
            <person name="Pangilinan J."/>
            <person name="Pereira M.F."/>
            <person name="Perotto S."/>
            <person name="Peter M."/>
            <person name="Pfister S."/>
            <person name="Riley R."/>
            <person name="Sitrit Y."/>
            <person name="Stielow J.B."/>
            <person name="Szollosi G."/>
            <person name="Zifcakova L."/>
            <person name="Stursova M."/>
            <person name="Spatafora J.W."/>
            <person name="Tedersoo L."/>
            <person name="Vaario L.M."/>
            <person name="Yamada A."/>
            <person name="Yan M."/>
            <person name="Wang P."/>
            <person name="Xu J."/>
            <person name="Bruns T."/>
            <person name="Baldrian P."/>
            <person name="Vilgalys R."/>
            <person name="Dunand C."/>
            <person name="Henrissat B."/>
            <person name="Grigoriev I.V."/>
            <person name="Hibbett D."/>
            <person name="Nagy L.G."/>
            <person name="Martin F.M."/>
        </authorList>
    </citation>
    <scope>NUCLEOTIDE SEQUENCE</scope>
    <source>
        <strain evidence="3">BED1</strain>
    </source>
</reference>
<feature type="transmembrane region" description="Helical" evidence="1">
    <location>
        <begin position="239"/>
        <end position="260"/>
    </location>
</feature>
<proteinExistence type="predicted"/>
<feature type="transmembrane region" description="Helical" evidence="1">
    <location>
        <begin position="122"/>
        <end position="142"/>
    </location>
</feature>
<reference evidence="3" key="1">
    <citation type="submission" date="2019-10" db="EMBL/GenBank/DDBJ databases">
        <authorList>
            <consortium name="DOE Joint Genome Institute"/>
            <person name="Kuo A."/>
            <person name="Miyauchi S."/>
            <person name="Kiss E."/>
            <person name="Drula E."/>
            <person name="Kohler A."/>
            <person name="Sanchez-Garcia M."/>
            <person name="Andreopoulos B."/>
            <person name="Barry K.W."/>
            <person name="Bonito G."/>
            <person name="Buee M."/>
            <person name="Carver A."/>
            <person name="Chen C."/>
            <person name="Cichocki N."/>
            <person name="Clum A."/>
            <person name="Culley D."/>
            <person name="Crous P.W."/>
            <person name="Fauchery L."/>
            <person name="Girlanda M."/>
            <person name="Hayes R."/>
            <person name="Keri Z."/>
            <person name="LaButti K."/>
            <person name="Lipzen A."/>
            <person name="Lombard V."/>
            <person name="Magnuson J."/>
            <person name="Maillard F."/>
            <person name="Morin E."/>
            <person name="Murat C."/>
            <person name="Nolan M."/>
            <person name="Ohm R."/>
            <person name="Pangilinan J."/>
            <person name="Pereira M."/>
            <person name="Perotto S."/>
            <person name="Peter M."/>
            <person name="Riley R."/>
            <person name="Sitrit Y."/>
            <person name="Stielow B."/>
            <person name="Szollosi G."/>
            <person name="Zifcakova L."/>
            <person name="Stursova M."/>
            <person name="Spatafora J.W."/>
            <person name="Tedersoo L."/>
            <person name="Vaario L.-M."/>
            <person name="Yamada A."/>
            <person name="Yan M."/>
            <person name="Wang P."/>
            <person name="Xu J."/>
            <person name="Bruns T."/>
            <person name="Baldrian P."/>
            <person name="Vilgalys R."/>
            <person name="Henrissat B."/>
            <person name="Grigoriev I.V."/>
            <person name="Hibbett D."/>
            <person name="Nagy L.G."/>
            <person name="Martin F.M."/>
        </authorList>
    </citation>
    <scope>NUCLEOTIDE SEQUENCE</scope>
    <source>
        <strain evidence="3">BED1</strain>
    </source>
</reference>
<evidence type="ECO:0000256" key="1">
    <source>
        <dbReference type="SAM" id="Phobius"/>
    </source>
</evidence>
<dbReference type="PANTHER" id="PTHR40465">
    <property type="entry name" value="CHROMOSOME 1, WHOLE GENOME SHOTGUN SEQUENCE"/>
    <property type="match status" value="1"/>
</dbReference>
<dbReference type="AlphaFoldDB" id="A0AAD4C4T1"/>